<keyword evidence="2" id="KW-0560">Oxidoreductase</keyword>
<proteinExistence type="inferred from homology"/>
<evidence type="ECO:0000313" key="3">
    <source>
        <dbReference type="EMBL" id="MCZ4590067.1"/>
    </source>
</evidence>
<dbReference type="Proteomes" id="UP001231166">
    <property type="component" value="Chromosome"/>
</dbReference>
<reference evidence="3" key="1">
    <citation type="submission" date="2022-12" db="EMBL/GenBank/DDBJ databases">
        <authorList>
            <person name="Krivoruchko A.V."/>
            <person name="Elkin A."/>
        </authorList>
    </citation>
    <scope>NUCLEOTIDE SEQUENCE</scope>
    <source>
        <strain evidence="3">IEGM 249</strain>
    </source>
</reference>
<gene>
    <name evidence="3" type="ORF">O4328_41680</name>
    <name evidence="4" type="ORF">Q5707_21795</name>
</gene>
<dbReference type="SUPFAM" id="SSF51735">
    <property type="entry name" value="NAD(P)-binding Rossmann-fold domains"/>
    <property type="match status" value="1"/>
</dbReference>
<dbReference type="PANTHER" id="PTHR24321:SF8">
    <property type="entry name" value="ESTRADIOL 17-BETA-DEHYDROGENASE 8-RELATED"/>
    <property type="match status" value="1"/>
</dbReference>
<dbReference type="InterPro" id="IPR002347">
    <property type="entry name" value="SDR_fam"/>
</dbReference>
<comment type="similarity">
    <text evidence="1">Belongs to the short-chain dehydrogenases/reductases (SDR) family.</text>
</comment>
<evidence type="ECO:0000256" key="1">
    <source>
        <dbReference type="ARBA" id="ARBA00006484"/>
    </source>
</evidence>
<accession>A0AAX3YNC8</accession>
<sequence>MYHATKAAVLMMAKTDAVTYAAEGIRANAIVLGTTRTAMSEAAMSISPEGSAHLQNLIDLHPLKRQAEPDEVAKVVGFLAGPDASYITAAAIPVDGGYTAI</sequence>
<reference evidence="4" key="2">
    <citation type="submission" date="2023-07" db="EMBL/GenBank/DDBJ databases">
        <title>Genomic analysis of Rhodococcus opacus VOC-14 with glycol ethers degradation activity.</title>
        <authorList>
            <person name="Narkevich D.A."/>
            <person name="Hlushen A.M."/>
            <person name="Akhremchuk A.E."/>
            <person name="Sikolenko M.A."/>
            <person name="Valentovich L.N."/>
        </authorList>
    </citation>
    <scope>NUCLEOTIDE SEQUENCE</scope>
    <source>
        <strain evidence="4">VOC-14</strain>
    </source>
</reference>
<dbReference type="PANTHER" id="PTHR24321">
    <property type="entry name" value="DEHYDROGENASES, SHORT CHAIN"/>
    <property type="match status" value="1"/>
</dbReference>
<protein>
    <submittedName>
        <fullName evidence="4">SDR family oxidoreductase</fullName>
    </submittedName>
</protein>
<dbReference type="Proteomes" id="UP001066327">
    <property type="component" value="Unassembled WGS sequence"/>
</dbReference>
<evidence type="ECO:0000313" key="4">
    <source>
        <dbReference type="EMBL" id="WLF51042.1"/>
    </source>
</evidence>
<dbReference type="EMBL" id="JAPWIS010000040">
    <property type="protein sequence ID" value="MCZ4590067.1"/>
    <property type="molecule type" value="Genomic_DNA"/>
</dbReference>
<dbReference type="GO" id="GO:0016491">
    <property type="term" value="F:oxidoreductase activity"/>
    <property type="evidence" value="ECO:0007669"/>
    <property type="project" value="UniProtKB-KW"/>
</dbReference>
<dbReference type="Pfam" id="PF13561">
    <property type="entry name" value="adh_short_C2"/>
    <property type="match status" value="1"/>
</dbReference>
<evidence type="ECO:0000256" key="2">
    <source>
        <dbReference type="ARBA" id="ARBA00023002"/>
    </source>
</evidence>
<dbReference type="EMBL" id="CP130953">
    <property type="protein sequence ID" value="WLF51042.1"/>
    <property type="molecule type" value="Genomic_DNA"/>
</dbReference>
<evidence type="ECO:0000313" key="5">
    <source>
        <dbReference type="Proteomes" id="UP001066327"/>
    </source>
</evidence>
<dbReference type="AlphaFoldDB" id="A0AAX3YNC8"/>
<keyword evidence="5" id="KW-1185">Reference proteome</keyword>
<dbReference type="InterPro" id="IPR036291">
    <property type="entry name" value="NAD(P)-bd_dom_sf"/>
</dbReference>
<dbReference type="PRINTS" id="PR00081">
    <property type="entry name" value="GDHRDH"/>
</dbReference>
<dbReference type="Gene3D" id="3.40.50.720">
    <property type="entry name" value="NAD(P)-binding Rossmann-like Domain"/>
    <property type="match status" value="1"/>
</dbReference>
<name>A0AAX3YNC8_RHOOP</name>
<organism evidence="4 6">
    <name type="scientific">Rhodococcus opacus</name>
    <name type="common">Nocardia opaca</name>
    <dbReference type="NCBI Taxonomy" id="37919"/>
    <lineage>
        <taxon>Bacteria</taxon>
        <taxon>Bacillati</taxon>
        <taxon>Actinomycetota</taxon>
        <taxon>Actinomycetes</taxon>
        <taxon>Mycobacteriales</taxon>
        <taxon>Nocardiaceae</taxon>
        <taxon>Rhodococcus</taxon>
    </lineage>
</organism>
<evidence type="ECO:0000313" key="6">
    <source>
        <dbReference type="Proteomes" id="UP001231166"/>
    </source>
</evidence>